<reference evidence="2 3" key="1">
    <citation type="submission" date="2021-06" db="EMBL/GenBank/DDBJ databases">
        <title>FDA dAtabase for Regulatory Grade micrObial Sequences (FDA-ARGOS): Supporting development and validation of Infectious Disease Dx tests.</title>
        <authorList>
            <person name="Sproer C."/>
            <person name="Gronow S."/>
            <person name="Severitt S."/>
            <person name="Schroder I."/>
            <person name="Tallon L."/>
            <person name="Sadzewicz L."/>
            <person name="Zhao X."/>
            <person name="Boylan J."/>
            <person name="Ott S."/>
            <person name="Bowen H."/>
            <person name="Vavikolanu K."/>
            <person name="Mehta A."/>
            <person name="Aluvathingal J."/>
            <person name="Nadendla S."/>
            <person name="Lowell S."/>
            <person name="Myers T."/>
            <person name="Yan Y."/>
        </authorList>
    </citation>
    <scope>NUCLEOTIDE SEQUENCE [LARGE SCALE GENOMIC DNA]</scope>
    <source>
        <strain evidence="2 3">FDAARGOS 1428</strain>
    </source>
</reference>
<keyword evidence="3" id="KW-1185">Reference proteome</keyword>
<evidence type="ECO:0000313" key="2">
    <source>
        <dbReference type="EMBL" id="QXA50742.1"/>
    </source>
</evidence>
<dbReference type="RefSeq" id="WP_088207767.1">
    <property type="nucleotide sequence ID" value="NZ_CP077290.1"/>
</dbReference>
<sequence length="309" mass="29239">MATNNFKPFATGAGANVMSQADWEALTALLTGFQSGKAASAQVNKALRQGTVMASVIGQFIADSTGQDVLDNGNTSVLLTNFLNALKANTNGRLLNVRTFTASGTYTPTTGTKKIRVRLVGGGGAGGGAAASTVTGNVAAGHGGTAGTYGETGLIDVSSVSSVAVTVGAGGNGSSGGNGTAGGVSAFGTYISAPGGQAGAAGSSTATTQTIVSDHSNGSPCTGANVLVSIPGQGGFGQVSLNANTVKGGQGGSSVLGLGGGAYTTNATPNPGTGYGGGGAGSVTTVSGGSTATAGGNGSQGIVIIEEYA</sequence>
<dbReference type="EMBL" id="CP077290">
    <property type="protein sequence ID" value="QXA50742.1"/>
    <property type="molecule type" value="Genomic_DNA"/>
</dbReference>
<feature type="domain" description="Glycine-rich" evidence="1">
    <location>
        <begin position="103"/>
        <end position="306"/>
    </location>
</feature>
<evidence type="ECO:0000313" key="3">
    <source>
        <dbReference type="Proteomes" id="UP000683583"/>
    </source>
</evidence>
<gene>
    <name evidence="2" type="ORF">I6L58_06835</name>
</gene>
<organism evidence="2 3">
    <name type="scientific">Enterobacter cancerogenus</name>
    <dbReference type="NCBI Taxonomy" id="69218"/>
    <lineage>
        <taxon>Bacteria</taxon>
        <taxon>Pseudomonadati</taxon>
        <taxon>Pseudomonadota</taxon>
        <taxon>Gammaproteobacteria</taxon>
        <taxon>Enterobacterales</taxon>
        <taxon>Enterobacteriaceae</taxon>
        <taxon>Enterobacter</taxon>
        <taxon>Enterobacter cloacae complex</taxon>
    </lineage>
</organism>
<name>A0ABX8KPW1_9ENTR</name>
<proteinExistence type="predicted"/>
<accession>A0ABX8KPW1</accession>
<dbReference type="InterPro" id="IPR049304">
    <property type="entry name" value="Gly_rich_dom"/>
</dbReference>
<protein>
    <recommendedName>
        <fullName evidence="1">Glycine-rich domain-containing protein</fullName>
    </recommendedName>
</protein>
<dbReference type="Proteomes" id="UP000683583">
    <property type="component" value="Chromosome"/>
</dbReference>
<dbReference type="Pfam" id="PF21722">
    <property type="entry name" value="Gly_rich_2"/>
    <property type="match status" value="1"/>
</dbReference>
<evidence type="ECO:0000259" key="1">
    <source>
        <dbReference type="Pfam" id="PF21722"/>
    </source>
</evidence>